<evidence type="ECO:0000313" key="2">
    <source>
        <dbReference type="Proteomes" id="UP000316437"/>
    </source>
</evidence>
<evidence type="ECO:0000313" key="1">
    <source>
        <dbReference type="EMBL" id="TQM18269.1"/>
    </source>
</evidence>
<name>A0A543E9W4_9FLAO</name>
<dbReference type="Proteomes" id="UP000316437">
    <property type="component" value="Unassembled WGS sequence"/>
</dbReference>
<organism evidence="1 2">
    <name type="scientific">Chryseobacterium aquifrigidense</name>
    <dbReference type="NCBI Taxonomy" id="558021"/>
    <lineage>
        <taxon>Bacteria</taxon>
        <taxon>Pseudomonadati</taxon>
        <taxon>Bacteroidota</taxon>
        <taxon>Flavobacteriia</taxon>
        <taxon>Flavobacteriales</taxon>
        <taxon>Weeksellaceae</taxon>
        <taxon>Chryseobacterium group</taxon>
        <taxon>Chryseobacterium</taxon>
    </lineage>
</organism>
<protein>
    <submittedName>
        <fullName evidence="1">Uncharacterized protein</fullName>
    </submittedName>
</protein>
<proteinExistence type="predicted"/>
<reference evidence="1 2" key="1">
    <citation type="submission" date="2019-06" db="EMBL/GenBank/DDBJ databases">
        <title>Sorghum-associated microbial communities from plants grown in Nebraska, USA.</title>
        <authorList>
            <person name="Schachtman D."/>
        </authorList>
    </citation>
    <scope>NUCLEOTIDE SEQUENCE [LARGE SCALE GENOMIC DNA]</scope>
    <source>
        <strain evidence="1 2">110</strain>
    </source>
</reference>
<keyword evidence="2" id="KW-1185">Reference proteome</keyword>
<sequence>MKNEKKQLYTTESKFVKNPELTTVILNLPQ</sequence>
<dbReference type="AlphaFoldDB" id="A0A543E9W4"/>
<accession>A0A543E9W4</accession>
<dbReference type="EMBL" id="VFPD01000003">
    <property type="protein sequence ID" value="TQM18269.1"/>
    <property type="molecule type" value="Genomic_DNA"/>
</dbReference>
<comment type="caution">
    <text evidence="1">The sequence shown here is derived from an EMBL/GenBank/DDBJ whole genome shotgun (WGS) entry which is preliminary data.</text>
</comment>
<gene>
    <name evidence="1" type="ORF">FB551_4049</name>
</gene>